<gene>
    <name evidence="1" type="ORF">MPOCJGCO_1882</name>
</gene>
<evidence type="ECO:0000313" key="1">
    <source>
        <dbReference type="EMBL" id="GJE59780.1"/>
    </source>
</evidence>
<evidence type="ECO:0000313" key="2">
    <source>
        <dbReference type="Proteomes" id="UP001055057"/>
    </source>
</evidence>
<dbReference type="EMBL" id="BPRB01000095">
    <property type="protein sequence ID" value="GJE59780.1"/>
    <property type="molecule type" value="Genomic_DNA"/>
</dbReference>
<organism evidence="1 2">
    <name type="scientific">Methylobacterium trifolii</name>
    <dbReference type="NCBI Taxonomy" id="1003092"/>
    <lineage>
        <taxon>Bacteria</taxon>
        <taxon>Pseudomonadati</taxon>
        <taxon>Pseudomonadota</taxon>
        <taxon>Alphaproteobacteria</taxon>
        <taxon>Hyphomicrobiales</taxon>
        <taxon>Methylobacteriaceae</taxon>
        <taxon>Methylobacterium</taxon>
    </lineage>
</organism>
<evidence type="ECO:0008006" key="3">
    <source>
        <dbReference type="Google" id="ProtNLM"/>
    </source>
</evidence>
<comment type="caution">
    <text evidence="1">The sequence shown here is derived from an EMBL/GenBank/DDBJ whole genome shotgun (WGS) entry which is preliminary data.</text>
</comment>
<accession>A0ABQ4U1Q9</accession>
<protein>
    <recommendedName>
        <fullName evidence="3">DUF1036 domain-containing protein</fullName>
    </recommendedName>
</protein>
<reference evidence="1" key="1">
    <citation type="journal article" date="2021" name="Front. Microbiol.">
        <title>Comprehensive Comparative Genomics and Phenotyping of Methylobacterium Species.</title>
        <authorList>
            <person name="Alessa O."/>
            <person name="Ogura Y."/>
            <person name="Fujitani Y."/>
            <person name="Takami H."/>
            <person name="Hayashi T."/>
            <person name="Sahin N."/>
            <person name="Tani A."/>
        </authorList>
    </citation>
    <scope>NUCLEOTIDE SEQUENCE</scope>
    <source>
        <strain evidence="1">DSM 23632</strain>
    </source>
</reference>
<name>A0ABQ4U1Q9_9HYPH</name>
<sequence length="153" mass="16840">MRATAQELWSVRLGHMLGGLQPVERLDAVPVAGTVVMLIKVGGHPAIDRRGCAVVRDGQPVRIGEWEAVEIHDPARTAERRYRRAVTTAHLPDRAVRFVKPAGHDWEADCVSPYGEPGPYCQAYAACTKVQGRFVWRRAATWSEVTTLGADLA</sequence>
<proteinExistence type="predicted"/>
<keyword evidence="2" id="KW-1185">Reference proteome</keyword>
<reference evidence="1" key="2">
    <citation type="submission" date="2021-08" db="EMBL/GenBank/DDBJ databases">
        <authorList>
            <person name="Tani A."/>
            <person name="Ola A."/>
            <person name="Ogura Y."/>
            <person name="Katsura K."/>
            <person name="Hayashi T."/>
        </authorList>
    </citation>
    <scope>NUCLEOTIDE SEQUENCE</scope>
    <source>
        <strain evidence="1">DSM 23632</strain>
    </source>
</reference>
<dbReference type="Proteomes" id="UP001055057">
    <property type="component" value="Unassembled WGS sequence"/>
</dbReference>